<protein>
    <submittedName>
        <fullName evidence="2">Prepilin-type N-terminal cleavage/methylation domain-containing protein</fullName>
    </submittedName>
</protein>
<dbReference type="EMBL" id="WHUG01000030">
    <property type="protein sequence ID" value="MQA42802.1"/>
    <property type="molecule type" value="Genomic_DNA"/>
</dbReference>
<dbReference type="NCBIfam" id="TIGR02532">
    <property type="entry name" value="IV_pilin_GFxxxE"/>
    <property type="match status" value="1"/>
</dbReference>
<dbReference type="SUPFAM" id="SSF54523">
    <property type="entry name" value="Pili subunits"/>
    <property type="match status" value="1"/>
</dbReference>
<sequence>MKKHRQSGFTLVEIAIVLIIVGLMVGGLLAPLSMQLEQRKTSETQKALEEAREALTGYALRNGYLPCPAISAGNGLEARDGNHCLGGRRSGYLPWATLGLAKLDSWNHLFRYSVTPAFSDSAALFNLSTPRDITVATRDGSGQLVAATAVNDIPAVILSHGKNGYGGSNELGGLIANAPNNNADEQLNARSETQFISRYASDSATAPGGPYDDIVVWLSPNILFNRMVAVQKIQ</sequence>
<dbReference type="AlphaFoldDB" id="A0A6A7NDS9"/>
<gene>
    <name evidence="2" type="ORF">GEV02_32190</name>
</gene>
<keyword evidence="3" id="KW-1185">Reference proteome</keyword>
<dbReference type="PROSITE" id="PS00409">
    <property type="entry name" value="PROKAR_NTER_METHYL"/>
    <property type="match status" value="1"/>
</dbReference>
<keyword evidence="1" id="KW-1133">Transmembrane helix</keyword>
<evidence type="ECO:0000313" key="3">
    <source>
        <dbReference type="Proteomes" id="UP000440498"/>
    </source>
</evidence>
<keyword evidence="1" id="KW-0472">Membrane</keyword>
<reference evidence="2 3" key="1">
    <citation type="submission" date="2019-10" db="EMBL/GenBank/DDBJ databases">
        <title>Two novel species isolated from a subtropical stream in China.</title>
        <authorList>
            <person name="Lu H."/>
        </authorList>
    </citation>
    <scope>NUCLEOTIDE SEQUENCE [LARGE SCALE GENOMIC DNA]</scope>
    <source>
        <strain evidence="2 3">FT29W</strain>
    </source>
</reference>
<dbReference type="InterPro" id="IPR012902">
    <property type="entry name" value="N_methyl_site"/>
</dbReference>
<organism evidence="2 3">
    <name type="scientific">Rugamonas aquatica</name>
    <dbReference type="NCBI Taxonomy" id="2743357"/>
    <lineage>
        <taxon>Bacteria</taxon>
        <taxon>Pseudomonadati</taxon>
        <taxon>Pseudomonadota</taxon>
        <taxon>Betaproteobacteria</taxon>
        <taxon>Burkholderiales</taxon>
        <taxon>Oxalobacteraceae</taxon>
        <taxon>Telluria group</taxon>
        <taxon>Rugamonas</taxon>
    </lineage>
</organism>
<comment type="caution">
    <text evidence="2">The sequence shown here is derived from an EMBL/GenBank/DDBJ whole genome shotgun (WGS) entry which is preliminary data.</text>
</comment>
<proteinExistence type="predicted"/>
<dbReference type="Pfam" id="PF07963">
    <property type="entry name" value="N_methyl"/>
    <property type="match status" value="1"/>
</dbReference>
<dbReference type="Proteomes" id="UP000440498">
    <property type="component" value="Unassembled WGS sequence"/>
</dbReference>
<evidence type="ECO:0000313" key="2">
    <source>
        <dbReference type="EMBL" id="MQA42802.1"/>
    </source>
</evidence>
<evidence type="ECO:0000256" key="1">
    <source>
        <dbReference type="SAM" id="Phobius"/>
    </source>
</evidence>
<dbReference type="InterPro" id="IPR045584">
    <property type="entry name" value="Pilin-like"/>
</dbReference>
<keyword evidence="1" id="KW-0812">Transmembrane</keyword>
<accession>A0A6A7NDS9</accession>
<name>A0A6A7NDS9_9BURK</name>
<feature type="transmembrane region" description="Helical" evidence="1">
    <location>
        <begin position="12"/>
        <end position="32"/>
    </location>
</feature>
<dbReference type="RefSeq" id="WP_152841864.1">
    <property type="nucleotide sequence ID" value="NZ_WHUG01000030.1"/>
</dbReference>